<dbReference type="EMBL" id="JAHFWK010000019">
    <property type="protein sequence ID" value="MBT1576865.1"/>
    <property type="molecule type" value="Genomic_DNA"/>
</dbReference>
<gene>
    <name evidence="2" type="ORF">KEC49_01640</name>
</gene>
<keyword evidence="1" id="KW-1133">Transmembrane helix</keyword>
<comment type="caution">
    <text evidence="2">The sequence shown here is derived from an EMBL/GenBank/DDBJ whole genome shotgun (WGS) entry which is preliminary data.</text>
</comment>
<accession>A0ABS5V950</accession>
<evidence type="ECO:0000313" key="2">
    <source>
        <dbReference type="EMBL" id="MBT1576865.1"/>
    </source>
</evidence>
<feature type="transmembrane region" description="Helical" evidence="1">
    <location>
        <begin position="135"/>
        <end position="160"/>
    </location>
</feature>
<evidence type="ECO:0000256" key="1">
    <source>
        <dbReference type="SAM" id="Phobius"/>
    </source>
</evidence>
<feature type="transmembrane region" description="Helical" evidence="1">
    <location>
        <begin position="57"/>
        <end position="79"/>
    </location>
</feature>
<feature type="transmembrane region" description="Helical" evidence="1">
    <location>
        <begin position="180"/>
        <end position="208"/>
    </location>
</feature>
<feature type="transmembrane region" description="Helical" evidence="1">
    <location>
        <begin position="34"/>
        <end position="50"/>
    </location>
</feature>
<feature type="transmembrane region" description="Helical" evidence="1">
    <location>
        <begin position="220"/>
        <end position="241"/>
    </location>
</feature>
<keyword evidence="1" id="KW-0472">Membrane</keyword>
<dbReference type="Proteomes" id="UP000707147">
    <property type="component" value="Unassembled WGS sequence"/>
</dbReference>
<organism evidence="2 3">
    <name type="scientific">'Elaeagnus angustifolia' witches'-broom phytoplasma</name>
    <dbReference type="NCBI Taxonomy" id="1538355"/>
    <lineage>
        <taxon>Bacteria</taxon>
        <taxon>Bacillati</taxon>
        <taxon>Mycoplasmatota</taxon>
        <taxon>Mollicutes</taxon>
        <taxon>Acholeplasmatales</taxon>
        <taxon>Acholeplasmataceae</taxon>
        <taxon>Candidatus Phytoplasma</taxon>
        <taxon>16SrI (Aster yellows group)</taxon>
    </lineage>
</organism>
<feature type="transmembrane region" description="Helical" evidence="1">
    <location>
        <begin position="99"/>
        <end position="123"/>
    </location>
</feature>
<keyword evidence="1" id="KW-0812">Transmembrane</keyword>
<name>A0ABS5V950_9MOLU</name>
<evidence type="ECO:0000313" key="3">
    <source>
        <dbReference type="Proteomes" id="UP000707147"/>
    </source>
</evidence>
<sequence>MLLFLALSYAVVWHELVFCPNLGEIKKTIIFKYLYLPAIISIIVFVFACFSSSIARLTAPVCLITLGIFLGMFMGYLYVRLNISHTFDLTDKLLIHKHLCLTMLLSFIFILMSNFAITILLYYKKFKKQNNQQLINKFAFVVFNFFVITMFYVVLFYGVALLWLASVSQLSQLSSLFDPYFMLLLLFVSLFISCSWASVYIAGALVVFDYIIEKQVDKKYEASMAFALCLLVFWPLIKALWNFCKKED</sequence>
<keyword evidence="3" id="KW-1185">Reference proteome</keyword>
<reference evidence="3" key="1">
    <citation type="journal article" date="2022" name="Forests">
        <title>Identification of Endophytic Microbiota of Phytoplasma-Infected Russian Olive Trees Elaeagnus angustifolia L. in the Northwest of Iran.</title>
        <authorList>
            <person name="Azizpour N."/>
            <person name="Nematollahi S."/>
            <person name="Khakvar R."/>
            <person name="Jamshidi M."/>
            <person name="Norouzi-Beirami M.H."/>
        </authorList>
    </citation>
    <scope>NUCLEOTIDE SEQUENCE [LARGE SCALE GENOMIC DNA]</scope>
    <source>
        <strain evidence="3">TBZ1</strain>
    </source>
</reference>
<proteinExistence type="predicted"/>
<protein>
    <submittedName>
        <fullName evidence="2">Uncharacterized protein</fullName>
    </submittedName>
</protein>